<dbReference type="EMBL" id="CP159373">
    <property type="protein sequence ID" value="XCN74425.1"/>
    <property type="molecule type" value="Genomic_DNA"/>
</dbReference>
<evidence type="ECO:0000256" key="1">
    <source>
        <dbReference type="SAM" id="MobiDB-lite"/>
    </source>
</evidence>
<gene>
    <name evidence="3" type="ORF">Q3M24_06680</name>
</gene>
<evidence type="ECO:0000313" key="3">
    <source>
        <dbReference type="EMBL" id="XCN74425.1"/>
    </source>
</evidence>
<dbReference type="KEGG" id="eaj:Q3M24_06680"/>
<proteinExistence type="predicted"/>
<dbReference type="Gene3D" id="3.30.450.20">
    <property type="entry name" value="PAS domain"/>
    <property type="match status" value="1"/>
</dbReference>
<protein>
    <submittedName>
        <fullName evidence="3">PAS domain-containing protein</fullName>
    </submittedName>
</protein>
<name>A0AAU8LYT0_9BACT</name>
<organism evidence="3">
    <name type="scientific">Candidatus Electrothrix aestuarii</name>
    <dbReference type="NCBI Taxonomy" id="3062594"/>
    <lineage>
        <taxon>Bacteria</taxon>
        <taxon>Pseudomonadati</taxon>
        <taxon>Thermodesulfobacteriota</taxon>
        <taxon>Desulfobulbia</taxon>
        <taxon>Desulfobulbales</taxon>
        <taxon>Desulfobulbaceae</taxon>
        <taxon>Candidatus Electrothrix</taxon>
    </lineage>
</organism>
<feature type="compositionally biased region" description="Polar residues" evidence="1">
    <location>
        <begin position="197"/>
        <end position="214"/>
    </location>
</feature>
<reference evidence="3" key="2">
    <citation type="submission" date="2024-06" db="EMBL/GenBank/DDBJ databases">
        <authorList>
            <person name="Plum-Jensen L.E."/>
            <person name="Schramm A."/>
            <person name="Marshall I.P.G."/>
        </authorList>
    </citation>
    <scope>NUCLEOTIDE SEQUENCE</scope>
    <source>
        <strain evidence="3">Rat1</strain>
    </source>
</reference>
<sequence length="214" mass="24525">MTMNEGEMLREIFDALPSMIFVVDQEVRIQEYNAAAEELMRSGRDTILQHRAGEILHCIHSEENKKECGKSVKCSECIIRNSVIQALRGKRVVRRRTRMEVIQDDQKVEIYALVTVSPFSFGGAPHALLVIENISDIAELYQMIFICPVCGKVQNDEKTWMRVEAYFKNNWNVECSHGYCPDCFEKEMEKIKSSSKNGKNLTLSDSSGAQHRKE</sequence>
<dbReference type="InterPro" id="IPR035965">
    <property type="entry name" value="PAS-like_dom_sf"/>
</dbReference>
<reference evidence="3" key="1">
    <citation type="journal article" date="2024" name="Syst. Appl. Microbiol.">
        <title>First single-strain enrichments of Electrothrix cable bacteria, description of E. aestuarii sp. nov. and E. rattekaaiensis sp. nov., and proposal of a cable bacteria taxonomy following the rules of the SeqCode.</title>
        <authorList>
            <person name="Plum-Jensen L.E."/>
            <person name="Schramm A."/>
            <person name="Marshall I.P.G."/>
        </authorList>
    </citation>
    <scope>NUCLEOTIDE SEQUENCE</scope>
    <source>
        <strain evidence="3">Rat1</strain>
    </source>
</reference>
<dbReference type="AlphaFoldDB" id="A0AAU8LYT0"/>
<dbReference type="SMART" id="SM00091">
    <property type="entry name" value="PAS"/>
    <property type="match status" value="1"/>
</dbReference>
<dbReference type="PROSITE" id="PS50112">
    <property type="entry name" value="PAS"/>
    <property type="match status" value="1"/>
</dbReference>
<dbReference type="Pfam" id="PF13188">
    <property type="entry name" value="PAS_8"/>
    <property type="match status" value="1"/>
</dbReference>
<dbReference type="InterPro" id="IPR000014">
    <property type="entry name" value="PAS"/>
</dbReference>
<feature type="domain" description="PAS" evidence="2">
    <location>
        <begin position="5"/>
        <end position="63"/>
    </location>
</feature>
<dbReference type="SUPFAM" id="SSF55785">
    <property type="entry name" value="PYP-like sensor domain (PAS domain)"/>
    <property type="match status" value="1"/>
</dbReference>
<accession>A0AAU8LYT0</accession>
<evidence type="ECO:0000259" key="2">
    <source>
        <dbReference type="PROSITE" id="PS50112"/>
    </source>
</evidence>
<feature type="region of interest" description="Disordered" evidence="1">
    <location>
        <begin position="193"/>
        <end position="214"/>
    </location>
</feature>